<protein>
    <submittedName>
        <fullName evidence="3">Exported protein</fullName>
    </submittedName>
</protein>
<dbReference type="AlphaFoldDB" id="A0A0N5A4X8"/>
<evidence type="ECO:0000313" key="3">
    <source>
        <dbReference type="WBParaSite" id="PTRK_0001676200.1"/>
    </source>
</evidence>
<dbReference type="Proteomes" id="UP000038045">
    <property type="component" value="Unplaced"/>
</dbReference>
<feature type="chain" id="PRO_5005892915" evidence="1">
    <location>
        <begin position="21"/>
        <end position="121"/>
    </location>
</feature>
<keyword evidence="2" id="KW-1185">Reference proteome</keyword>
<reference evidence="3" key="1">
    <citation type="submission" date="2017-02" db="UniProtKB">
        <authorList>
            <consortium name="WormBaseParasite"/>
        </authorList>
    </citation>
    <scope>IDENTIFICATION</scope>
</reference>
<organism evidence="2 3">
    <name type="scientific">Parastrongyloides trichosuri</name>
    <name type="common">Possum-specific nematode worm</name>
    <dbReference type="NCBI Taxonomy" id="131310"/>
    <lineage>
        <taxon>Eukaryota</taxon>
        <taxon>Metazoa</taxon>
        <taxon>Ecdysozoa</taxon>
        <taxon>Nematoda</taxon>
        <taxon>Chromadorea</taxon>
        <taxon>Rhabditida</taxon>
        <taxon>Tylenchina</taxon>
        <taxon>Panagrolaimomorpha</taxon>
        <taxon>Strongyloidoidea</taxon>
        <taxon>Strongyloididae</taxon>
        <taxon>Parastrongyloides</taxon>
    </lineage>
</organism>
<evidence type="ECO:0000313" key="2">
    <source>
        <dbReference type="Proteomes" id="UP000038045"/>
    </source>
</evidence>
<name>A0A0N5A4X8_PARTI</name>
<dbReference type="WBParaSite" id="PTRK_0001676200.1">
    <property type="protein sequence ID" value="PTRK_0001676200.1"/>
    <property type="gene ID" value="PTRK_0001676200"/>
</dbReference>
<keyword evidence="1" id="KW-0732">Signal</keyword>
<accession>A0A0N5A4X8</accession>
<feature type="signal peptide" evidence="1">
    <location>
        <begin position="1"/>
        <end position="20"/>
    </location>
</feature>
<evidence type="ECO:0000256" key="1">
    <source>
        <dbReference type="SAM" id="SignalP"/>
    </source>
</evidence>
<sequence length="121" mass="14233">MKKIIFVLFFLTLIINYCQGINIAKVEDDFILSNNLKSFSDDSLMYNDDGSVSLIEVIPNKEYQLIKPTEKFKLISIPITITNPLAYFYENMDYFFKKLHKRDDNKGLWNKVFGNNVINNY</sequence>
<proteinExistence type="predicted"/>